<dbReference type="Pfam" id="PF00866">
    <property type="entry name" value="Ring_hydroxyl_B"/>
    <property type="match status" value="1"/>
</dbReference>
<keyword evidence="4" id="KW-1185">Reference proteome</keyword>
<keyword evidence="2" id="KW-0560">Oxidoreductase</keyword>
<accession>A0A0R3LTK1</accession>
<keyword evidence="3" id="KW-0223">Dioxygenase</keyword>
<comment type="caution">
    <text evidence="3">The sequence shown here is derived from an EMBL/GenBank/DDBJ whole genome shotgun (WGS) entry which is preliminary data.</text>
</comment>
<reference evidence="3 4" key="1">
    <citation type="submission" date="2014-03" db="EMBL/GenBank/DDBJ databases">
        <title>Bradyrhizobium valentinum sp. nov., isolated from effective nodules of Lupinus mariae-josephae, a lupine endemic of basic-lime soils in Eastern Spain.</title>
        <authorList>
            <person name="Duran D."/>
            <person name="Rey L."/>
            <person name="Navarro A."/>
            <person name="Busquets A."/>
            <person name="Imperial J."/>
            <person name="Ruiz-Argueso T."/>
        </authorList>
    </citation>
    <scope>NUCLEOTIDE SEQUENCE [LARGE SCALE GENOMIC DNA]</scope>
    <source>
        <strain evidence="3 4">PAC68</strain>
    </source>
</reference>
<evidence type="ECO:0000256" key="2">
    <source>
        <dbReference type="ARBA" id="ARBA00023002"/>
    </source>
</evidence>
<dbReference type="STRING" id="280332.CQ12_04905"/>
<sequence length="168" mass="19376">MSDGVTVMHAIARTEVEDFLFAEAELLDEWRLPEWLELFTDDAIYYVPATDLAVDASPDNNLFYVADDRFRLSERVKRLMKRTAHAEFPHSRTRHLVSNVRIRKQIGDDLEVSSAFITYRTKDGVTDTYFGSNRYRLVPSAGTFRIKEKRCLLDSEGLRAQGRVSIIL</sequence>
<protein>
    <submittedName>
        <fullName evidence="3">Aromatic-ring-hydroxylating dioxygenase</fullName>
    </submittedName>
</protein>
<dbReference type="InterPro" id="IPR000391">
    <property type="entry name" value="Rng_hydr_dOase-bsu"/>
</dbReference>
<name>A0A0R3LTK1_9BRAD</name>
<dbReference type="PANTHER" id="PTHR41534">
    <property type="entry name" value="BLR3401 PROTEIN"/>
    <property type="match status" value="1"/>
</dbReference>
<dbReference type="PANTHER" id="PTHR41534:SF2">
    <property type="entry name" value="3-PHENYLPROPIONATE_CINNAMIC ACID DIOXYGENASE SUBUNIT BETA"/>
    <property type="match status" value="1"/>
</dbReference>
<dbReference type="AlphaFoldDB" id="A0A0R3LTK1"/>
<organism evidence="3 4">
    <name type="scientific">Bradyrhizobium jicamae</name>
    <dbReference type="NCBI Taxonomy" id="280332"/>
    <lineage>
        <taxon>Bacteria</taxon>
        <taxon>Pseudomonadati</taxon>
        <taxon>Pseudomonadota</taxon>
        <taxon>Alphaproteobacteria</taxon>
        <taxon>Hyphomicrobiales</taxon>
        <taxon>Nitrobacteraceae</taxon>
        <taxon>Bradyrhizobium</taxon>
    </lineage>
</organism>
<dbReference type="InterPro" id="IPR032710">
    <property type="entry name" value="NTF2-like_dom_sf"/>
</dbReference>
<evidence type="ECO:0000313" key="4">
    <source>
        <dbReference type="Proteomes" id="UP000050863"/>
    </source>
</evidence>
<dbReference type="OrthoDB" id="7446267at2"/>
<dbReference type="CDD" id="cd00667">
    <property type="entry name" value="ring_hydroxylating_dioxygenases_beta"/>
    <property type="match status" value="1"/>
</dbReference>
<evidence type="ECO:0000256" key="1">
    <source>
        <dbReference type="ARBA" id="ARBA00009570"/>
    </source>
</evidence>
<comment type="similarity">
    <text evidence="1">Belongs to the bacterial ring-hydroxylating dioxygenase beta subunit family.</text>
</comment>
<dbReference type="Gene3D" id="3.10.450.50">
    <property type="match status" value="1"/>
</dbReference>
<dbReference type="SUPFAM" id="SSF54427">
    <property type="entry name" value="NTF2-like"/>
    <property type="match status" value="1"/>
</dbReference>
<dbReference type="GO" id="GO:0019380">
    <property type="term" value="P:3-phenylpropionate catabolic process"/>
    <property type="evidence" value="ECO:0007669"/>
    <property type="project" value="TreeGrafter"/>
</dbReference>
<evidence type="ECO:0000313" key="3">
    <source>
        <dbReference type="EMBL" id="KRR11204.1"/>
    </source>
</evidence>
<proteinExistence type="inferred from homology"/>
<gene>
    <name evidence="3" type="ORF">CQ12_04905</name>
</gene>
<dbReference type="EMBL" id="LLXZ01000049">
    <property type="protein sequence ID" value="KRR11204.1"/>
    <property type="molecule type" value="Genomic_DNA"/>
</dbReference>
<dbReference type="GO" id="GO:0051213">
    <property type="term" value="F:dioxygenase activity"/>
    <property type="evidence" value="ECO:0007669"/>
    <property type="project" value="UniProtKB-KW"/>
</dbReference>
<dbReference type="Proteomes" id="UP000050863">
    <property type="component" value="Unassembled WGS sequence"/>
</dbReference>